<feature type="compositionally biased region" description="Polar residues" evidence="1">
    <location>
        <begin position="39"/>
        <end position="48"/>
    </location>
</feature>
<keyword evidence="4" id="KW-1185">Reference proteome</keyword>
<gene>
    <name evidence="3" type="ORF">CVT26_001919</name>
</gene>
<dbReference type="STRING" id="231916.A0A409Y401"/>
<dbReference type="PANTHER" id="PTHR28291">
    <property type="entry name" value="CTD KINASE SUBUNIT GAMMA"/>
    <property type="match status" value="1"/>
</dbReference>
<dbReference type="Gene3D" id="1.25.40.90">
    <property type="match status" value="1"/>
</dbReference>
<name>A0A409Y401_9AGAR</name>
<dbReference type="InParanoid" id="A0A409Y401"/>
<dbReference type="InterPro" id="IPR024637">
    <property type="entry name" value="Ctk3_C"/>
</dbReference>
<feature type="region of interest" description="Disordered" evidence="1">
    <location>
        <begin position="1"/>
        <end position="67"/>
    </location>
</feature>
<dbReference type="GO" id="GO:0032786">
    <property type="term" value="P:positive regulation of DNA-templated transcription, elongation"/>
    <property type="evidence" value="ECO:0007669"/>
    <property type="project" value="InterPro"/>
</dbReference>
<accession>A0A409Y401</accession>
<comment type="caution">
    <text evidence="3">The sequence shown here is derived from an EMBL/GenBank/DDBJ whole genome shotgun (WGS) entry which is preliminary data.</text>
</comment>
<proteinExistence type="predicted"/>
<dbReference type="PANTHER" id="PTHR28291:SF1">
    <property type="entry name" value="CTD KINASE SUBUNIT GAMMA"/>
    <property type="match status" value="1"/>
</dbReference>
<dbReference type="OrthoDB" id="21266at2759"/>
<reference evidence="3 4" key="1">
    <citation type="journal article" date="2018" name="Evol. Lett.">
        <title>Horizontal gene cluster transfer increased hallucinogenic mushroom diversity.</title>
        <authorList>
            <person name="Reynolds H.T."/>
            <person name="Vijayakumar V."/>
            <person name="Gluck-Thaler E."/>
            <person name="Korotkin H.B."/>
            <person name="Matheny P.B."/>
            <person name="Slot J.C."/>
        </authorList>
    </citation>
    <scope>NUCLEOTIDE SEQUENCE [LARGE SCALE GENOMIC DNA]</scope>
    <source>
        <strain evidence="3 4">SRW20</strain>
    </source>
</reference>
<dbReference type="PROSITE" id="PS51391">
    <property type="entry name" value="CID"/>
    <property type="match status" value="1"/>
</dbReference>
<evidence type="ECO:0000313" key="3">
    <source>
        <dbReference type="EMBL" id="PPQ97729.1"/>
    </source>
</evidence>
<dbReference type="InterPro" id="IPR042326">
    <property type="entry name" value="Ctk3"/>
</dbReference>
<feature type="compositionally biased region" description="Basic and acidic residues" evidence="1">
    <location>
        <begin position="262"/>
        <end position="282"/>
    </location>
</feature>
<feature type="compositionally biased region" description="Gly residues" evidence="1">
    <location>
        <begin position="332"/>
        <end position="342"/>
    </location>
</feature>
<feature type="compositionally biased region" description="Low complexity" evidence="1">
    <location>
        <begin position="343"/>
        <end position="354"/>
    </location>
</feature>
<dbReference type="AlphaFoldDB" id="A0A409Y401"/>
<organism evidence="3 4">
    <name type="scientific">Gymnopilus dilepis</name>
    <dbReference type="NCBI Taxonomy" id="231916"/>
    <lineage>
        <taxon>Eukaryota</taxon>
        <taxon>Fungi</taxon>
        <taxon>Dikarya</taxon>
        <taxon>Basidiomycota</taxon>
        <taxon>Agaricomycotina</taxon>
        <taxon>Agaricomycetes</taxon>
        <taxon>Agaricomycetidae</taxon>
        <taxon>Agaricales</taxon>
        <taxon>Agaricineae</taxon>
        <taxon>Hymenogastraceae</taxon>
        <taxon>Gymnopilus</taxon>
    </lineage>
</organism>
<dbReference type="EMBL" id="NHYE01001207">
    <property type="protein sequence ID" value="PPQ97729.1"/>
    <property type="molecule type" value="Genomic_DNA"/>
</dbReference>
<feature type="region of interest" description="Disordered" evidence="1">
    <location>
        <begin position="227"/>
        <end position="293"/>
    </location>
</feature>
<dbReference type="Proteomes" id="UP000284706">
    <property type="component" value="Unassembled WGS sequence"/>
</dbReference>
<feature type="region of interest" description="Disordered" evidence="1">
    <location>
        <begin position="322"/>
        <end position="355"/>
    </location>
</feature>
<dbReference type="InterPro" id="IPR006569">
    <property type="entry name" value="CID_dom"/>
</dbReference>
<dbReference type="InterPro" id="IPR008942">
    <property type="entry name" value="ENTH_VHS"/>
</dbReference>
<dbReference type="GO" id="GO:0070692">
    <property type="term" value="C:CTDK-1 complex"/>
    <property type="evidence" value="ECO:0007669"/>
    <property type="project" value="InterPro"/>
</dbReference>
<dbReference type="GO" id="GO:0045943">
    <property type="term" value="P:positive regulation of transcription by RNA polymerase I"/>
    <property type="evidence" value="ECO:0007669"/>
    <property type="project" value="TreeGrafter"/>
</dbReference>
<feature type="compositionally biased region" description="Low complexity" evidence="1">
    <location>
        <begin position="229"/>
        <end position="261"/>
    </location>
</feature>
<dbReference type="Pfam" id="PF12350">
    <property type="entry name" value="CTK3_C"/>
    <property type="match status" value="1"/>
</dbReference>
<dbReference type="InterPro" id="IPR024638">
    <property type="entry name" value="Ctk3_N"/>
</dbReference>
<evidence type="ECO:0000256" key="1">
    <source>
        <dbReference type="SAM" id="MobiDB-lite"/>
    </source>
</evidence>
<feature type="domain" description="CID" evidence="2">
    <location>
        <begin position="71"/>
        <end position="226"/>
    </location>
</feature>
<feature type="compositionally biased region" description="Polar residues" evidence="1">
    <location>
        <begin position="55"/>
        <end position="67"/>
    </location>
</feature>
<dbReference type="Pfam" id="PF12243">
    <property type="entry name" value="CTK3"/>
    <property type="match status" value="1"/>
</dbReference>
<protein>
    <recommendedName>
        <fullName evidence="2">CID domain-containing protein</fullName>
    </recommendedName>
</protein>
<evidence type="ECO:0000259" key="2">
    <source>
        <dbReference type="PROSITE" id="PS51391"/>
    </source>
</evidence>
<sequence>MTQAIAGEGFGGVEFLNEDPYPPRDAPRLNASAEPPLTSAVSHSQLESHQLRPHLSNTPCSAAQASPPTMDPFEVRMQCIDLLRKLNASQQSISKLVTFAIKHYPPCGEDIWDCIVEETQKGSINARINILYFLDSLCEACLKVKAQSRSERSRAANASGLYVQFVSRDLTKLVEWIVPEGRQGLPNLSSTKQVSAVGQILQNWRSKRYIDPQKIDDAFQFLDSRPQLTSSTSTSSTTTTAAPVASTSPSTSTTATTTTTAVEKEKPLSKHEVNKRIEQDRERHKRLRERRWVQPTSYNPASLHAPQLASFFPLAGPPYPTVPTGQSVSSGAQGGSGSGGTATGSAANVGTGAAWQQQEELPLDIEFENEWETTSDFNEDDEEAIKEEAQLAFPDSWGPDWRYG</sequence>
<evidence type="ECO:0000313" key="4">
    <source>
        <dbReference type="Proteomes" id="UP000284706"/>
    </source>
</evidence>